<keyword evidence="3" id="KW-0805">Transcription regulation</keyword>
<protein>
    <recommendedName>
        <fullName evidence="9">AP2/ERF domain-containing protein</fullName>
    </recommendedName>
</protein>
<evidence type="ECO:0000256" key="2">
    <source>
        <dbReference type="ARBA" id="ARBA00022745"/>
    </source>
</evidence>
<keyword evidence="4" id="KW-0238">DNA-binding</keyword>
<proteinExistence type="inferred from homology"/>
<evidence type="ECO:0000256" key="7">
    <source>
        <dbReference type="ARBA" id="ARBA00023242"/>
    </source>
</evidence>
<dbReference type="SUPFAM" id="SSF54171">
    <property type="entry name" value="DNA-binding domain"/>
    <property type="match status" value="1"/>
</dbReference>
<evidence type="ECO:0000259" key="9">
    <source>
        <dbReference type="PROSITE" id="PS51032"/>
    </source>
</evidence>
<dbReference type="EMBL" id="RDQH01000337">
    <property type="protein sequence ID" value="RXH83867.1"/>
    <property type="molecule type" value="Genomic_DNA"/>
</dbReference>
<name>A0A498IP97_MALDO</name>
<comment type="caution">
    <text evidence="10">The sequence shown here is derived from an EMBL/GenBank/DDBJ whole genome shotgun (WGS) entry which is preliminary data.</text>
</comment>
<dbReference type="PANTHER" id="PTHR31657:SF87">
    <property type="entry name" value="ETHYLENE-RESPONSIVE TRANSCRIPTION FACTOR RAP2-13"/>
    <property type="match status" value="1"/>
</dbReference>
<feature type="domain" description="AP2/ERF" evidence="9">
    <location>
        <begin position="1"/>
        <end position="42"/>
    </location>
</feature>
<keyword evidence="6" id="KW-0804">Transcription</keyword>
<evidence type="ECO:0000256" key="5">
    <source>
        <dbReference type="ARBA" id="ARBA00023159"/>
    </source>
</evidence>
<evidence type="ECO:0000256" key="6">
    <source>
        <dbReference type="ARBA" id="ARBA00023163"/>
    </source>
</evidence>
<evidence type="ECO:0000256" key="3">
    <source>
        <dbReference type="ARBA" id="ARBA00023015"/>
    </source>
</evidence>
<keyword evidence="7" id="KW-0539">Nucleus</keyword>
<evidence type="ECO:0000256" key="4">
    <source>
        <dbReference type="ARBA" id="ARBA00023125"/>
    </source>
</evidence>
<dbReference type="Gene3D" id="3.30.730.10">
    <property type="entry name" value="AP2/ERF domain"/>
    <property type="match status" value="1"/>
</dbReference>
<evidence type="ECO:0000256" key="1">
    <source>
        <dbReference type="ARBA" id="ARBA00004123"/>
    </source>
</evidence>
<keyword evidence="5" id="KW-0010">Activator</keyword>
<organism evidence="10 11">
    <name type="scientific">Malus domestica</name>
    <name type="common">Apple</name>
    <name type="synonym">Pyrus malus</name>
    <dbReference type="NCBI Taxonomy" id="3750"/>
    <lineage>
        <taxon>Eukaryota</taxon>
        <taxon>Viridiplantae</taxon>
        <taxon>Streptophyta</taxon>
        <taxon>Embryophyta</taxon>
        <taxon>Tracheophyta</taxon>
        <taxon>Spermatophyta</taxon>
        <taxon>Magnoliopsida</taxon>
        <taxon>eudicotyledons</taxon>
        <taxon>Gunneridae</taxon>
        <taxon>Pentapetalae</taxon>
        <taxon>rosids</taxon>
        <taxon>fabids</taxon>
        <taxon>Rosales</taxon>
        <taxon>Rosaceae</taxon>
        <taxon>Amygdaloideae</taxon>
        <taxon>Maleae</taxon>
        <taxon>Malus</taxon>
    </lineage>
</organism>
<evidence type="ECO:0000313" key="11">
    <source>
        <dbReference type="Proteomes" id="UP000290289"/>
    </source>
</evidence>
<sequence>MKNHTRLWLRTFDTTDEVVLAYDKAAYKLKGDFARSIACTFATTAQSSEATSAIVMVCLVTEKIVGKDGKIFIFCDMSDRVREEWLKVGIDVVWSKVGIEGG</sequence>
<dbReference type="PANTHER" id="PTHR31657">
    <property type="entry name" value="ETHYLENE-RESPONSIVE TRANSCRIPTION FACTOR ERF061"/>
    <property type="match status" value="1"/>
</dbReference>
<keyword evidence="2" id="KW-0936">Ethylene signaling pathway</keyword>
<dbReference type="GO" id="GO:0005634">
    <property type="term" value="C:nucleus"/>
    <property type="evidence" value="ECO:0007669"/>
    <property type="project" value="UniProtKB-SubCell"/>
</dbReference>
<dbReference type="InterPro" id="IPR016177">
    <property type="entry name" value="DNA-bd_dom_sf"/>
</dbReference>
<dbReference type="GO" id="GO:0000976">
    <property type="term" value="F:transcription cis-regulatory region binding"/>
    <property type="evidence" value="ECO:0007669"/>
    <property type="project" value="UniProtKB-ARBA"/>
</dbReference>
<dbReference type="InterPro" id="IPR036955">
    <property type="entry name" value="AP2/ERF_dom_sf"/>
</dbReference>
<dbReference type="GO" id="GO:0003700">
    <property type="term" value="F:DNA-binding transcription factor activity"/>
    <property type="evidence" value="ECO:0007669"/>
    <property type="project" value="InterPro"/>
</dbReference>
<evidence type="ECO:0000256" key="8">
    <source>
        <dbReference type="ARBA" id="ARBA00024343"/>
    </source>
</evidence>
<dbReference type="AlphaFoldDB" id="A0A498IP97"/>
<dbReference type="InterPro" id="IPR051758">
    <property type="entry name" value="ERF/AP2-like"/>
</dbReference>
<accession>A0A498IP97</accession>
<comment type="similarity">
    <text evidence="8">Belongs to the AP2/ERF transcription factor family. ERF subfamily.</text>
</comment>
<evidence type="ECO:0000313" key="10">
    <source>
        <dbReference type="EMBL" id="RXH83867.1"/>
    </source>
</evidence>
<dbReference type="GO" id="GO:0009873">
    <property type="term" value="P:ethylene-activated signaling pathway"/>
    <property type="evidence" value="ECO:0007669"/>
    <property type="project" value="UniProtKB-KW"/>
</dbReference>
<dbReference type="Proteomes" id="UP000290289">
    <property type="component" value="Chromosome 11"/>
</dbReference>
<gene>
    <name evidence="10" type="ORF">DVH24_013112</name>
</gene>
<reference evidence="10 11" key="1">
    <citation type="submission" date="2018-10" db="EMBL/GenBank/DDBJ databases">
        <title>A high-quality apple genome assembly.</title>
        <authorList>
            <person name="Hu J."/>
        </authorList>
    </citation>
    <scope>NUCLEOTIDE SEQUENCE [LARGE SCALE GENOMIC DNA]</scope>
    <source>
        <strain evidence="11">cv. HFTH1</strain>
        <tissue evidence="10">Young leaf</tissue>
    </source>
</reference>
<comment type="subcellular location">
    <subcellularLocation>
        <location evidence="1">Nucleus</location>
    </subcellularLocation>
</comment>
<dbReference type="PROSITE" id="PS51032">
    <property type="entry name" value="AP2_ERF"/>
    <property type="match status" value="1"/>
</dbReference>
<keyword evidence="11" id="KW-1185">Reference proteome</keyword>
<dbReference type="InterPro" id="IPR001471">
    <property type="entry name" value="AP2/ERF_dom"/>
</dbReference>